<proteinExistence type="predicted"/>
<dbReference type="EC" id="5.3.4.1" evidence="1"/>
<dbReference type="AlphaFoldDB" id="A0A8B6BVH7"/>
<protein>
    <submittedName>
        <fullName evidence="1">Thioredoxin domain-containing protein 10</fullName>
        <ecNumber evidence="1">5.3.4.1</ecNumber>
    </submittedName>
</protein>
<sequence>MATDRRNEDCLDFGDVKRTRSTNLAQLTKLYKELEKNLISYENVEHAKQLYSKLCERFEQFKLAHLQCLDLCTQSEVIANLEVNYERCHENFVEFRDRFSQYIASEKSHEEEIPEESDTVSIDSSLSSRSSVSSQSRFRSAKAKRLIAELKLRKLSEQHELERAQIEIKFRQQVFNQLSEMEEANIEESVWQEAVEEDTDKYQWNREHSEHFANSLANITELCSLRVKRNDVSVSSIDSAFQRLASTLHEGFNLPKPELLTFNGTPLDYSKFIRNFETNIEGRISDNSLRLSYLIQYCRGEAKCCIEDCVLLDSDEGYKRARAILYSRYGRPHVIARSFIEKLVYGAQIKASDIEGLSKLALEMQKCEITLSQLGFNSDIDNSENLRCIVKRLPMHMRTRWVDIAHSISESGREPRFSDLAKFVDEKSRIASSMYGYDLCRENNQNKTDNRVFTSKHHNNDTVNSKVTTLSTQSLNNTAKYEHKCKCCTVGLSPVLIMQLLSLQLNCAATKGSMIKNCLGIIPVLVKGRNGNSCKTFALLDDGADKTLCDERLLQKLNIASKPVTFEMSTVSSSGSTIHGQEVDLQVKAIDGNDNVSLKKVWSVKKLPISARSAAENVDIKKIAVFSRYTDTLY</sequence>
<dbReference type="PANTHER" id="PTHR47331">
    <property type="entry name" value="PHD-TYPE DOMAIN-CONTAINING PROTEIN"/>
    <property type="match status" value="1"/>
</dbReference>
<dbReference type="GO" id="GO:0003756">
    <property type="term" value="F:protein disulfide isomerase activity"/>
    <property type="evidence" value="ECO:0007669"/>
    <property type="project" value="UniProtKB-EC"/>
</dbReference>
<accession>A0A8B6BVH7</accession>
<dbReference type="PANTHER" id="PTHR47331:SF4">
    <property type="entry name" value="PEPTIDASE S1 DOMAIN-CONTAINING PROTEIN"/>
    <property type="match status" value="1"/>
</dbReference>
<dbReference type="Proteomes" id="UP000596742">
    <property type="component" value="Unassembled WGS sequence"/>
</dbReference>
<dbReference type="InterPro" id="IPR005312">
    <property type="entry name" value="DUF1759"/>
</dbReference>
<evidence type="ECO:0000313" key="1">
    <source>
        <dbReference type="EMBL" id="VDH96486.1"/>
    </source>
</evidence>
<organism evidence="1 2">
    <name type="scientific">Mytilus galloprovincialis</name>
    <name type="common">Mediterranean mussel</name>
    <dbReference type="NCBI Taxonomy" id="29158"/>
    <lineage>
        <taxon>Eukaryota</taxon>
        <taxon>Metazoa</taxon>
        <taxon>Spiralia</taxon>
        <taxon>Lophotrochozoa</taxon>
        <taxon>Mollusca</taxon>
        <taxon>Bivalvia</taxon>
        <taxon>Autobranchia</taxon>
        <taxon>Pteriomorphia</taxon>
        <taxon>Mytilida</taxon>
        <taxon>Mytiloidea</taxon>
        <taxon>Mytilidae</taxon>
        <taxon>Mytilinae</taxon>
        <taxon>Mytilus</taxon>
    </lineage>
</organism>
<reference evidence="1" key="1">
    <citation type="submission" date="2018-11" db="EMBL/GenBank/DDBJ databases">
        <authorList>
            <person name="Alioto T."/>
            <person name="Alioto T."/>
        </authorList>
    </citation>
    <scope>NUCLEOTIDE SEQUENCE</scope>
</reference>
<gene>
    <name evidence="1" type="ORF">MGAL_10B011068</name>
</gene>
<keyword evidence="2" id="KW-1185">Reference proteome</keyword>
<comment type="caution">
    <text evidence="1">The sequence shown here is derived from an EMBL/GenBank/DDBJ whole genome shotgun (WGS) entry which is preliminary data.</text>
</comment>
<keyword evidence="1" id="KW-0413">Isomerase</keyword>
<dbReference type="Pfam" id="PF03564">
    <property type="entry name" value="DUF1759"/>
    <property type="match status" value="1"/>
</dbReference>
<dbReference type="OrthoDB" id="6283219at2759"/>
<name>A0A8B6BVH7_MYTGA</name>
<evidence type="ECO:0000313" key="2">
    <source>
        <dbReference type="Proteomes" id="UP000596742"/>
    </source>
</evidence>
<dbReference type="EMBL" id="UYJE01000793">
    <property type="protein sequence ID" value="VDH96486.1"/>
    <property type="molecule type" value="Genomic_DNA"/>
</dbReference>